<dbReference type="EMBL" id="KQ418368">
    <property type="protein sequence ID" value="KOF87602.1"/>
    <property type="molecule type" value="Genomic_DNA"/>
</dbReference>
<sequence length="56" mass="6308">MHSCRYYYPFIGHPSSLLSSSSSSSSMLLLLLLFILLKQFLFIFLACNMSAIVVCL</sequence>
<dbReference type="AlphaFoldDB" id="A0A0L8HEG7"/>
<proteinExistence type="predicted"/>
<keyword evidence="1" id="KW-0472">Membrane</keyword>
<name>A0A0L8HEG7_OCTBM</name>
<organism evidence="2">
    <name type="scientific">Octopus bimaculoides</name>
    <name type="common">California two-spotted octopus</name>
    <dbReference type="NCBI Taxonomy" id="37653"/>
    <lineage>
        <taxon>Eukaryota</taxon>
        <taxon>Metazoa</taxon>
        <taxon>Spiralia</taxon>
        <taxon>Lophotrochozoa</taxon>
        <taxon>Mollusca</taxon>
        <taxon>Cephalopoda</taxon>
        <taxon>Coleoidea</taxon>
        <taxon>Octopodiformes</taxon>
        <taxon>Octopoda</taxon>
        <taxon>Incirrata</taxon>
        <taxon>Octopodidae</taxon>
        <taxon>Octopus</taxon>
    </lineage>
</organism>
<keyword evidence="1" id="KW-0812">Transmembrane</keyword>
<evidence type="ECO:0000256" key="1">
    <source>
        <dbReference type="SAM" id="Phobius"/>
    </source>
</evidence>
<accession>A0A0L8HEG7</accession>
<keyword evidence="1" id="KW-1133">Transmembrane helix</keyword>
<protein>
    <submittedName>
        <fullName evidence="2">Uncharacterized protein</fullName>
    </submittedName>
</protein>
<reference evidence="2" key="1">
    <citation type="submission" date="2015-07" db="EMBL/GenBank/DDBJ databases">
        <title>MeaNS - Measles Nucleotide Surveillance Program.</title>
        <authorList>
            <person name="Tran T."/>
            <person name="Druce J."/>
        </authorList>
    </citation>
    <scope>NUCLEOTIDE SEQUENCE</scope>
    <source>
        <strain evidence="2">UCB-OBI-ISO-001</strain>
        <tissue evidence="2">Gonad</tissue>
    </source>
</reference>
<gene>
    <name evidence="2" type="ORF">OCBIM_22016588mg</name>
</gene>
<feature type="transmembrane region" description="Helical" evidence="1">
    <location>
        <begin position="27"/>
        <end position="55"/>
    </location>
</feature>
<evidence type="ECO:0000313" key="2">
    <source>
        <dbReference type="EMBL" id="KOF87602.1"/>
    </source>
</evidence>